<comment type="catalytic activity">
    <reaction evidence="13">
        <text>O-phospho-D-serine + H2O = D-serine + phosphate</text>
        <dbReference type="Rhea" id="RHEA:24873"/>
        <dbReference type="ChEBI" id="CHEBI:15377"/>
        <dbReference type="ChEBI" id="CHEBI:35247"/>
        <dbReference type="ChEBI" id="CHEBI:43474"/>
        <dbReference type="ChEBI" id="CHEBI:58680"/>
        <dbReference type="EC" id="3.1.3.3"/>
    </reaction>
</comment>
<keyword evidence="9" id="KW-0460">Magnesium</keyword>
<dbReference type="PANTHER" id="PTHR43344">
    <property type="entry name" value="PHOSPHOSERINE PHOSPHATASE"/>
    <property type="match status" value="1"/>
</dbReference>
<dbReference type="InterPro" id="IPR050582">
    <property type="entry name" value="HAD-like_SerB"/>
</dbReference>
<accession>A0ABP7LAL6</accession>
<evidence type="ECO:0000256" key="2">
    <source>
        <dbReference type="ARBA" id="ARBA00005135"/>
    </source>
</evidence>
<reference evidence="15" key="1">
    <citation type="journal article" date="2019" name="Int. J. Syst. Evol. Microbiol.">
        <title>The Global Catalogue of Microorganisms (GCM) 10K type strain sequencing project: providing services to taxonomists for standard genome sequencing and annotation.</title>
        <authorList>
            <consortium name="The Broad Institute Genomics Platform"/>
            <consortium name="The Broad Institute Genome Sequencing Center for Infectious Disease"/>
            <person name="Wu L."/>
            <person name="Ma J."/>
        </authorList>
    </citation>
    <scope>NUCLEOTIDE SEQUENCE [LARGE SCALE GENOMIC DNA]</scope>
    <source>
        <strain evidence="15">JCM 16914</strain>
    </source>
</reference>
<dbReference type="SUPFAM" id="SSF56784">
    <property type="entry name" value="HAD-like"/>
    <property type="match status" value="1"/>
</dbReference>
<keyword evidence="15" id="KW-1185">Reference proteome</keyword>
<dbReference type="SFLD" id="SFLDG01136">
    <property type="entry name" value="C1.6:_Phosphoserine_Phosphatas"/>
    <property type="match status" value="1"/>
</dbReference>
<dbReference type="SFLD" id="SFLDF00029">
    <property type="entry name" value="phosphoserine_phosphatase"/>
    <property type="match status" value="1"/>
</dbReference>
<comment type="pathway">
    <text evidence="2">Amino-acid biosynthesis; L-serine biosynthesis; L-serine from 3-phospho-D-glycerate: step 3/3.</text>
</comment>
<evidence type="ECO:0000256" key="13">
    <source>
        <dbReference type="ARBA" id="ARBA00048523"/>
    </source>
</evidence>
<keyword evidence="6" id="KW-0028">Amino-acid biosynthesis</keyword>
<dbReference type="PANTHER" id="PTHR43344:SF2">
    <property type="entry name" value="PHOSPHOSERINE PHOSPHATASE"/>
    <property type="match status" value="1"/>
</dbReference>
<evidence type="ECO:0000256" key="5">
    <source>
        <dbReference type="ARBA" id="ARBA00015196"/>
    </source>
</evidence>
<evidence type="ECO:0000256" key="3">
    <source>
        <dbReference type="ARBA" id="ARBA00009184"/>
    </source>
</evidence>
<dbReference type="InterPro" id="IPR036412">
    <property type="entry name" value="HAD-like_sf"/>
</dbReference>
<evidence type="ECO:0000313" key="15">
    <source>
        <dbReference type="Proteomes" id="UP001500133"/>
    </source>
</evidence>
<evidence type="ECO:0000256" key="4">
    <source>
        <dbReference type="ARBA" id="ARBA00012640"/>
    </source>
</evidence>
<dbReference type="Proteomes" id="UP001500133">
    <property type="component" value="Unassembled WGS sequence"/>
</dbReference>
<dbReference type="EC" id="3.1.3.3" evidence="4"/>
<evidence type="ECO:0000256" key="1">
    <source>
        <dbReference type="ARBA" id="ARBA00001946"/>
    </source>
</evidence>
<keyword evidence="10" id="KW-0718">Serine biosynthesis</keyword>
<evidence type="ECO:0000256" key="10">
    <source>
        <dbReference type="ARBA" id="ARBA00023299"/>
    </source>
</evidence>
<comment type="cofactor">
    <cofactor evidence="1">
        <name>Mg(2+)</name>
        <dbReference type="ChEBI" id="CHEBI:18420"/>
    </cofactor>
</comment>
<dbReference type="CDD" id="cd07500">
    <property type="entry name" value="HAD_PSP"/>
    <property type="match status" value="1"/>
</dbReference>
<comment type="caution">
    <text evidence="14">The sequence shown here is derived from an EMBL/GenBank/DDBJ whole genome shotgun (WGS) entry which is preliminary data.</text>
</comment>
<sequence>MNRNALVLTLLGESLPEALMARVDTLVSRYALYASAHRWLRHDTAAAPGRAACLAVELSGPALAGGRVDVEALREEALALGREEGVDIAIQAADEWRGHRRLVCFDMDSTLIKTEVIDELARRHGVGDEVAAITERAMRGELDFQQSFRARMARLEGLDEAVLEDIAATLPLMDGLETLMEGLARYGYRTAIISGGFSYFARHLQKRFGFDEVHANELIIADGRVTGEVREPIVDAARKAELLQEVAARHDLKLSQTVAVGDGANDLEMLARAGLGIAFRAKPLVRQQARQSITTLGLDAVLFLMGHGCAERADTPAG</sequence>
<keyword evidence="7" id="KW-0479">Metal-binding</keyword>
<evidence type="ECO:0000256" key="7">
    <source>
        <dbReference type="ARBA" id="ARBA00022723"/>
    </source>
</evidence>
<organism evidence="14 15">
    <name type="scientific">Halomonas cibimaris</name>
    <dbReference type="NCBI Taxonomy" id="657012"/>
    <lineage>
        <taxon>Bacteria</taxon>
        <taxon>Pseudomonadati</taxon>
        <taxon>Pseudomonadota</taxon>
        <taxon>Gammaproteobacteria</taxon>
        <taxon>Oceanospirillales</taxon>
        <taxon>Halomonadaceae</taxon>
        <taxon>Halomonas</taxon>
    </lineage>
</organism>
<evidence type="ECO:0000256" key="8">
    <source>
        <dbReference type="ARBA" id="ARBA00022801"/>
    </source>
</evidence>
<comment type="catalytic activity">
    <reaction evidence="12">
        <text>O-phospho-L-serine + H2O = L-serine + phosphate</text>
        <dbReference type="Rhea" id="RHEA:21208"/>
        <dbReference type="ChEBI" id="CHEBI:15377"/>
        <dbReference type="ChEBI" id="CHEBI:33384"/>
        <dbReference type="ChEBI" id="CHEBI:43474"/>
        <dbReference type="ChEBI" id="CHEBI:57524"/>
        <dbReference type="EC" id="3.1.3.3"/>
    </reaction>
</comment>
<dbReference type="Gene3D" id="3.40.50.1000">
    <property type="entry name" value="HAD superfamily/HAD-like"/>
    <property type="match status" value="1"/>
</dbReference>
<evidence type="ECO:0000256" key="6">
    <source>
        <dbReference type="ARBA" id="ARBA00022605"/>
    </source>
</evidence>
<keyword evidence="8" id="KW-0378">Hydrolase</keyword>
<dbReference type="EMBL" id="BAAAZT010000023">
    <property type="protein sequence ID" value="GAA3898116.1"/>
    <property type="molecule type" value="Genomic_DNA"/>
</dbReference>
<evidence type="ECO:0000256" key="11">
    <source>
        <dbReference type="ARBA" id="ARBA00031693"/>
    </source>
</evidence>
<dbReference type="RefSeq" id="WP_344702165.1">
    <property type="nucleotide sequence ID" value="NZ_BAAAZT010000023.1"/>
</dbReference>
<proteinExistence type="inferred from homology"/>
<gene>
    <name evidence="14" type="ORF">GCM10022228_05980</name>
</gene>
<name>A0ABP7LAL6_9GAMM</name>
<protein>
    <recommendedName>
        <fullName evidence="5">Phosphoserine phosphatase</fullName>
        <ecNumber evidence="4">3.1.3.3</ecNumber>
    </recommendedName>
    <alternativeName>
        <fullName evidence="11">O-phosphoserine phosphohydrolase</fullName>
    </alternativeName>
</protein>
<comment type="similarity">
    <text evidence="3">Belongs to the HAD-like hydrolase superfamily. SerB family.</text>
</comment>
<evidence type="ECO:0000313" key="14">
    <source>
        <dbReference type="EMBL" id="GAA3898116.1"/>
    </source>
</evidence>
<dbReference type="Pfam" id="PF12710">
    <property type="entry name" value="HAD"/>
    <property type="match status" value="1"/>
</dbReference>
<dbReference type="NCBIfam" id="TIGR00338">
    <property type="entry name" value="serB"/>
    <property type="match status" value="1"/>
</dbReference>
<dbReference type="SFLD" id="SFLDG01137">
    <property type="entry name" value="C1.6.1:_Phosphoserine_Phosphat"/>
    <property type="match status" value="1"/>
</dbReference>
<dbReference type="InterPro" id="IPR023214">
    <property type="entry name" value="HAD_sf"/>
</dbReference>
<dbReference type="SFLD" id="SFLDS00003">
    <property type="entry name" value="Haloacid_Dehalogenase"/>
    <property type="match status" value="1"/>
</dbReference>
<dbReference type="NCBIfam" id="TIGR01488">
    <property type="entry name" value="HAD-SF-IB"/>
    <property type="match status" value="1"/>
</dbReference>
<evidence type="ECO:0000256" key="12">
    <source>
        <dbReference type="ARBA" id="ARBA00048138"/>
    </source>
</evidence>
<dbReference type="InterPro" id="IPR004469">
    <property type="entry name" value="PSP"/>
</dbReference>
<evidence type="ECO:0000256" key="9">
    <source>
        <dbReference type="ARBA" id="ARBA00022842"/>
    </source>
</evidence>